<evidence type="ECO:0000313" key="2">
    <source>
        <dbReference type="Proteomes" id="UP001305779"/>
    </source>
</evidence>
<dbReference type="EMBL" id="JAXOVC010000005">
    <property type="protein sequence ID" value="KAK4501833.1"/>
    <property type="molecule type" value="Genomic_DNA"/>
</dbReference>
<evidence type="ECO:0000313" key="1">
    <source>
        <dbReference type="EMBL" id="KAK4501833.1"/>
    </source>
</evidence>
<organism evidence="1 2">
    <name type="scientific">Zasmidium cellare</name>
    <name type="common">Wine cellar mold</name>
    <name type="synonym">Racodium cellare</name>
    <dbReference type="NCBI Taxonomy" id="395010"/>
    <lineage>
        <taxon>Eukaryota</taxon>
        <taxon>Fungi</taxon>
        <taxon>Dikarya</taxon>
        <taxon>Ascomycota</taxon>
        <taxon>Pezizomycotina</taxon>
        <taxon>Dothideomycetes</taxon>
        <taxon>Dothideomycetidae</taxon>
        <taxon>Mycosphaerellales</taxon>
        <taxon>Mycosphaerellaceae</taxon>
        <taxon>Zasmidium</taxon>
    </lineage>
</organism>
<dbReference type="Proteomes" id="UP001305779">
    <property type="component" value="Unassembled WGS sequence"/>
</dbReference>
<protein>
    <submittedName>
        <fullName evidence="1">Uncharacterized protein</fullName>
    </submittedName>
</protein>
<reference evidence="1 2" key="1">
    <citation type="journal article" date="2023" name="G3 (Bethesda)">
        <title>A chromosome-level genome assembly of Zasmidium syzygii isolated from banana leaves.</title>
        <authorList>
            <person name="van Westerhoven A.C."/>
            <person name="Mehrabi R."/>
            <person name="Talebi R."/>
            <person name="Steentjes M.B.F."/>
            <person name="Corcolon B."/>
            <person name="Chong P.A."/>
            <person name="Kema G.H.J."/>
            <person name="Seidl M.F."/>
        </authorList>
    </citation>
    <scope>NUCLEOTIDE SEQUENCE [LARGE SCALE GENOMIC DNA]</scope>
    <source>
        <strain evidence="1 2">P124</strain>
    </source>
</reference>
<proteinExistence type="predicted"/>
<name>A0ABR0EM08_ZASCE</name>
<gene>
    <name evidence="1" type="ORF">PRZ48_007642</name>
</gene>
<sequence length="384" mass="43765">MASVPVTREPPRRPQLPRINTYTLMTSELYTKLYSRPEVSVRASDALNTDTPKAAQIYELMSLLLTGNCSDKITQAAWPNKAQAQKNPESAQHSRMDDMVTVRKTSFTGAFLEELIFTANYIRGCLNNRTIGQGLKIARDDQNAEQRVANMALGDEYIQDCKDGLEALAAVYEGEIAELRDAETLPSSPGSYPVPKKLFGDFRNAAIDRLQKLKDALDSPEIAEYNNADQYHDVTDLKPELTKFQFLTKQQKYDVLSPHAELVLYQMAKPLHGCLDIVKCLQDTTLKHYLEYLVTTHMYNSYKNVLSERFATDHMLTEADKFIRLYWAEKAARGDRPFVTANKHAYKRIIGQYEKEYPDRKVDIGDFWIFPEVKVGEKRKAKAG</sequence>
<keyword evidence="2" id="KW-1185">Reference proteome</keyword>
<comment type="caution">
    <text evidence="1">The sequence shown here is derived from an EMBL/GenBank/DDBJ whole genome shotgun (WGS) entry which is preliminary data.</text>
</comment>
<accession>A0ABR0EM08</accession>